<accession>A0A382NW99</accession>
<dbReference type="EMBL" id="UINC01103157">
    <property type="protein sequence ID" value="SVC65326.1"/>
    <property type="molecule type" value="Genomic_DNA"/>
</dbReference>
<protein>
    <submittedName>
        <fullName evidence="1">Uncharacterized protein</fullName>
    </submittedName>
</protein>
<sequence>MEFETEGLDNISSSALSSIVRREVRNNKDYRLIDRNMMKAVLDEQGFQQSGCVSSECAVQVGELLG</sequence>
<gene>
    <name evidence="1" type="ORF">METZ01_LOCUS318180</name>
</gene>
<proteinExistence type="predicted"/>
<feature type="non-terminal residue" evidence="1">
    <location>
        <position position="66"/>
    </location>
</feature>
<dbReference type="AlphaFoldDB" id="A0A382NW99"/>
<reference evidence="1" key="1">
    <citation type="submission" date="2018-05" db="EMBL/GenBank/DDBJ databases">
        <authorList>
            <person name="Lanie J.A."/>
            <person name="Ng W.-L."/>
            <person name="Kazmierczak K.M."/>
            <person name="Andrzejewski T.M."/>
            <person name="Davidsen T.M."/>
            <person name="Wayne K.J."/>
            <person name="Tettelin H."/>
            <person name="Glass J.I."/>
            <person name="Rusch D."/>
            <person name="Podicherti R."/>
            <person name="Tsui H.-C.T."/>
            <person name="Winkler M.E."/>
        </authorList>
    </citation>
    <scope>NUCLEOTIDE SEQUENCE</scope>
</reference>
<dbReference type="Gene3D" id="3.40.50.10610">
    <property type="entry name" value="ABC-type transport auxiliary lipoprotein component"/>
    <property type="match status" value="1"/>
</dbReference>
<evidence type="ECO:0000313" key="1">
    <source>
        <dbReference type="EMBL" id="SVC65326.1"/>
    </source>
</evidence>
<name>A0A382NW99_9ZZZZ</name>
<organism evidence="1">
    <name type="scientific">marine metagenome</name>
    <dbReference type="NCBI Taxonomy" id="408172"/>
    <lineage>
        <taxon>unclassified sequences</taxon>
        <taxon>metagenomes</taxon>
        <taxon>ecological metagenomes</taxon>
    </lineage>
</organism>